<dbReference type="GO" id="GO:0016810">
    <property type="term" value="F:hydrolase activity, acting on carbon-nitrogen (but not peptide) bonds"/>
    <property type="evidence" value="ECO:0007669"/>
    <property type="project" value="InterPro"/>
</dbReference>
<organism evidence="4 5">
    <name type="scientific">Flavisolibacter ginsenosidimutans</name>
    <dbReference type="NCBI Taxonomy" id="661481"/>
    <lineage>
        <taxon>Bacteria</taxon>
        <taxon>Pseudomonadati</taxon>
        <taxon>Bacteroidota</taxon>
        <taxon>Chitinophagia</taxon>
        <taxon>Chitinophagales</taxon>
        <taxon>Chitinophagaceae</taxon>
        <taxon>Flavisolibacter</taxon>
    </lineage>
</organism>
<keyword evidence="1" id="KW-0479">Metal-binding</keyword>
<sequence length="215" mass="24519">MLHRFFIKTPKWAKQFFPSYVWHIPSKEKIVYLTFDDGPHPSITPWVLNELKAYNAKATFFCIGDNVLKFPETYNELTKQGHSVGNHTQRHLNGWKTDKETYLKDVAEAAKVINANLFRPPYGKLKSEQAKGLSAAMQRKNLKVIMWDVLSADFDAKTSPETCIKNVLKNVAPGSIVVFHDSEKAFRNLKASLPVVLKTLKEEGYKFGKISMESL</sequence>
<dbReference type="InterPro" id="IPR011330">
    <property type="entry name" value="Glyco_hydro/deAcase_b/a-brl"/>
</dbReference>
<dbReference type="PANTHER" id="PTHR10587:SF133">
    <property type="entry name" value="CHITIN DEACETYLASE 1-RELATED"/>
    <property type="match status" value="1"/>
</dbReference>
<evidence type="ECO:0000313" key="5">
    <source>
        <dbReference type="Proteomes" id="UP000321204"/>
    </source>
</evidence>
<dbReference type="OrthoDB" id="9812065at2"/>
<keyword evidence="2" id="KW-0378">Hydrolase</keyword>
<keyword evidence="5" id="KW-1185">Reference proteome</keyword>
<dbReference type="RefSeq" id="WP_146788371.1">
    <property type="nucleotide sequence ID" value="NZ_BAABIO010000003.1"/>
</dbReference>
<name>A0A5B8UKX7_9BACT</name>
<evidence type="ECO:0000259" key="3">
    <source>
        <dbReference type="PROSITE" id="PS51677"/>
    </source>
</evidence>
<reference evidence="4 5" key="1">
    <citation type="journal article" date="2015" name="Int. J. Syst. Evol. Microbiol.">
        <title>Flavisolibacter ginsenosidimutans sp. nov., with ginsenoside-converting activity isolated from soil used for cultivating ginseng.</title>
        <authorList>
            <person name="Zhao Y."/>
            <person name="Liu Q."/>
            <person name="Kang M.S."/>
            <person name="Jin F."/>
            <person name="Yu H."/>
            <person name="Im W.T."/>
        </authorList>
    </citation>
    <scope>NUCLEOTIDE SEQUENCE [LARGE SCALE GENOMIC DNA]</scope>
    <source>
        <strain evidence="4 5">Gsoil 636</strain>
    </source>
</reference>
<dbReference type="KEGG" id="fgg:FSB75_13345"/>
<feature type="domain" description="NodB homology" evidence="3">
    <location>
        <begin position="29"/>
        <end position="208"/>
    </location>
</feature>
<protein>
    <submittedName>
        <fullName evidence="4">Polysaccharide deacetylase family protein</fullName>
    </submittedName>
</protein>
<dbReference type="EMBL" id="CP042433">
    <property type="protein sequence ID" value="QEC56839.1"/>
    <property type="molecule type" value="Genomic_DNA"/>
</dbReference>
<dbReference type="GO" id="GO:0005975">
    <property type="term" value="P:carbohydrate metabolic process"/>
    <property type="evidence" value="ECO:0007669"/>
    <property type="project" value="InterPro"/>
</dbReference>
<dbReference type="Gene3D" id="3.20.20.370">
    <property type="entry name" value="Glycoside hydrolase/deacetylase"/>
    <property type="match status" value="1"/>
</dbReference>
<dbReference type="CDD" id="cd10917">
    <property type="entry name" value="CE4_NodB_like_6s_7s"/>
    <property type="match status" value="1"/>
</dbReference>
<dbReference type="PANTHER" id="PTHR10587">
    <property type="entry name" value="GLYCOSYL TRANSFERASE-RELATED"/>
    <property type="match status" value="1"/>
</dbReference>
<dbReference type="Pfam" id="PF01522">
    <property type="entry name" value="Polysacc_deac_1"/>
    <property type="match status" value="1"/>
</dbReference>
<evidence type="ECO:0000256" key="1">
    <source>
        <dbReference type="ARBA" id="ARBA00022723"/>
    </source>
</evidence>
<dbReference type="AlphaFoldDB" id="A0A5B8UKX7"/>
<accession>A0A5B8UKX7</accession>
<dbReference type="GO" id="GO:0016020">
    <property type="term" value="C:membrane"/>
    <property type="evidence" value="ECO:0007669"/>
    <property type="project" value="TreeGrafter"/>
</dbReference>
<evidence type="ECO:0000313" key="4">
    <source>
        <dbReference type="EMBL" id="QEC56839.1"/>
    </source>
</evidence>
<dbReference type="PROSITE" id="PS51677">
    <property type="entry name" value="NODB"/>
    <property type="match status" value="1"/>
</dbReference>
<dbReference type="GO" id="GO:0046872">
    <property type="term" value="F:metal ion binding"/>
    <property type="evidence" value="ECO:0007669"/>
    <property type="project" value="UniProtKB-KW"/>
</dbReference>
<dbReference type="InterPro" id="IPR002509">
    <property type="entry name" value="NODB_dom"/>
</dbReference>
<proteinExistence type="predicted"/>
<dbReference type="Proteomes" id="UP000321204">
    <property type="component" value="Chromosome"/>
</dbReference>
<evidence type="ECO:0000256" key="2">
    <source>
        <dbReference type="ARBA" id="ARBA00022801"/>
    </source>
</evidence>
<dbReference type="InterPro" id="IPR050248">
    <property type="entry name" value="Polysacc_deacetylase_ArnD"/>
</dbReference>
<dbReference type="SUPFAM" id="SSF88713">
    <property type="entry name" value="Glycoside hydrolase/deacetylase"/>
    <property type="match status" value="1"/>
</dbReference>
<gene>
    <name evidence="4" type="ORF">FSB75_13345</name>
</gene>